<evidence type="ECO:0000256" key="12">
    <source>
        <dbReference type="SAM" id="MobiDB-lite"/>
    </source>
</evidence>
<evidence type="ECO:0000256" key="2">
    <source>
        <dbReference type="ARBA" id="ARBA00007663"/>
    </source>
</evidence>
<feature type="compositionally biased region" description="Polar residues" evidence="12">
    <location>
        <begin position="393"/>
        <end position="402"/>
    </location>
</feature>
<comment type="caution">
    <text evidence="14">The sequence shown here is derived from an EMBL/GenBank/DDBJ whole genome shotgun (WGS) entry which is preliminary data.</text>
</comment>
<keyword evidence="5" id="KW-0808">Transferase</keyword>
<evidence type="ECO:0000256" key="1">
    <source>
        <dbReference type="ARBA" id="ARBA00004496"/>
    </source>
</evidence>
<evidence type="ECO:0000256" key="5">
    <source>
        <dbReference type="ARBA" id="ARBA00022679"/>
    </source>
</evidence>
<dbReference type="PROSITE" id="PS51163">
    <property type="entry name" value="YRDC"/>
    <property type="match status" value="1"/>
</dbReference>
<evidence type="ECO:0000256" key="10">
    <source>
        <dbReference type="ARBA" id="ARBA00029774"/>
    </source>
</evidence>
<keyword evidence="7" id="KW-0548">Nucleotidyltransferase</keyword>
<comment type="subcellular location">
    <subcellularLocation>
        <location evidence="1">Cytoplasm</location>
    </subcellularLocation>
</comment>
<dbReference type="Gene3D" id="3.40.50.11030">
    <property type="entry name" value="Threonylcarbamoyl-AMP synthase, C-terminal domain"/>
    <property type="match status" value="1"/>
</dbReference>
<evidence type="ECO:0000256" key="6">
    <source>
        <dbReference type="ARBA" id="ARBA00022694"/>
    </source>
</evidence>
<protein>
    <recommendedName>
        <fullName evidence="10">L-threonylcarbamoyladenylate synthase</fullName>
        <ecNumber evidence="3">2.7.7.87</ecNumber>
    </recommendedName>
    <alternativeName>
        <fullName evidence="10">L-threonylcarbamoyladenylate synthase</fullName>
    </alternativeName>
</protein>
<evidence type="ECO:0000313" key="14">
    <source>
        <dbReference type="EMBL" id="MBK7675551.1"/>
    </source>
</evidence>
<dbReference type="Proteomes" id="UP000697998">
    <property type="component" value="Unassembled WGS sequence"/>
</dbReference>
<dbReference type="GO" id="GO:0006450">
    <property type="term" value="P:regulation of translational fidelity"/>
    <property type="evidence" value="ECO:0007669"/>
    <property type="project" value="TreeGrafter"/>
</dbReference>
<keyword evidence="8" id="KW-0547">Nucleotide-binding</keyword>
<dbReference type="GO" id="GO:0005737">
    <property type="term" value="C:cytoplasm"/>
    <property type="evidence" value="ECO:0007669"/>
    <property type="project" value="UniProtKB-SubCell"/>
</dbReference>
<dbReference type="Gene3D" id="3.90.870.10">
    <property type="entry name" value="DHBP synthase"/>
    <property type="match status" value="1"/>
</dbReference>
<dbReference type="GO" id="GO:0000049">
    <property type="term" value="F:tRNA binding"/>
    <property type="evidence" value="ECO:0007669"/>
    <property type="project" value="TreeGrafter"/>
</dbReference>
<feature type="domain" description="YrdC-like" evidence="13">
    <location>
        <begin position="5"/>
        <end position="203"/>
    </location>
</feature>
<dbReference type="InterPro" id="IPR005145">
    <property type="entry name" value="Sua5_C"/>
</dbReference>
<dbReference type="GO" id="GO:0008033">
    <property type="term" value="P:tRNA processing"/>
    <property type="evidence" value="ECO:0007669"/>
    <property type="project" value="UniProtKB-KW"/>
</dbReference>
<gene>
    <name evidence="14" type="ORF">IPJ27_12795</name>
</gene>
<dbReference type="Pfam" id="PF01300">
    <property type="entry name" value="Sua5_yciO_yrdC"/>
    <property type="match status" value="1"/>
</dbReference>
<dbReference type="InterPro" id="IPR017945">
    <property type="entry name" value="DHBP_synth_RibB-like_a/b_dom"/>
</dbReference>
<comment type="catalytic activity">
    <reaction evidence="11">
        <text>L-threonine + hydrogencarbonate + ATP = L-threonylcarbamoyladenylate + diphosphate + H2O</text>
        <dbReference type="Rhea" id="RHEA:36407"/>
        <dbReference type="ChEBI" id="CHEBI:15377"/>
        <dbReference type="ChEBI" id="CHEBI:17544"/>
        <dbReference type="ChEBI" id="CHEBI:30616"/>
        <dbReference type="ChEBI" id="CHEBI:33019"/>
        <dbReference type="ChEBI" id="CHEBI:57926"/>
        <dbReference type="ChEBI" id="CHEBI:73682"/>
        <dbReference type="EC" id="2.7.7.87"/>
    </reaction>
</comment>
<keyword evidence="9" id="KW-0067">ATP-binding</keyword>
<dbReference type="Pfam" id="PF03481">
    <property type="entry name" value="Sua5_C"/>
    <property type="match status" value="1"/>
</dbReference>
<dbReference type="PANTHER" id="PTHR17490">
    <property type="entry name" value="SUA5"/>
    <property type="match status" value="1"/>
</dbReference>
<name>A0A935Q0M7_9PROT</name>
<keyword evidence="4" id="KW-0963">Cytoplasm</keyword>
<dbReference type="SUPFAM" id="SSF55821">
    <property type="entry name" value="YrdC/RibB"/>
    <property type="match status" value="1"/>
</dbReference>
<evidence type="ECO:0000256" key="11">
    <source>
        <dbReference type="ARBA" id="ARBA00048366"/>
    </source>
</evidence>
<dbReference type="GO" id="GO:0003725">
    <property type="term" value="F:double-stranded RNA binding"/>
    <property type="evidence" value="ECO:0007669"/>
    <property type="project" value="InterPro"/>
</dbReference>
<evidence type="ECO:0000256" key="9">
    <source>
        <dbReference type="ARBA" id="ARBA00022840"/>
    </source>
</evidence>
<dbReference type="AlphaFoldDB" id="A0A935Q0M7"/>
<dbReference type="GO" id="GO:0061710">
    <property type="term" value="F:L-threonylcarbamoyladenylate synthase"/>
    <property type="evidence" value="ECO:0007669"/>
    <property type="project" value="UniProtKB-EC"/>
</dbReference>
<dbReference type="EC" id="2.7.7.87" evidence="3"/>
<evidence type="ECO:0000256" key="8">
    <source>
        <dbReference type="ARBA" id="ARBA00022741"/>
    </source>
</evidence>
<accession>A0A935Q0M7</accession>
<dbReference type="InterPro" id="IPR050156">
    <property type="entry name" value="TC-AMP_synthase_SUA5"/>
</dbReference>
<evidence type="ECO:0000313" key="15">
    <source>
        <dbReference type="Proteomes" id="UP000697998"/>
    </source>
</evidence>
<dbReference type="InterPro" id="IPR006070">
    <property type="entry name" value="Sua5-like_dom"/>
</dbReference>
<reference evidence="14 15" key="1">
    <citation type="submission" date="2020-10" db="EMBL/GenBank/DDBJ databases">
        <title>Connecting structure to function with the recovery of over 1000 high-quality activated sludge metagenome-assembled genomes encoding full-length rRNA genes using long-read sequencing.</title>
        <authorList>
            <person name="Singleton C.M."/>
            <person name="Petriglieri F."/>
            <person name="Kristensen J.M."/>
            <person name="Kirkegaard R.H."/>
            <person name="Michaelsen T.Y."/>
            <person name="Andersen M.H."/>
            <person name="Karst S.M."/>
            <person name="Dueholm M.S."/>
            <person name="Nielsen P.H."/>
            <person name="Albertsen M."/>
        </authorList>
    </citation>
    <scope>NUCLEOTIDE SEQUENCE [LARGE SCALE GENOMIC DNA]</scope>
    <source>
        <strain evidence="14">EsbW_18-Q3-R4-48_BATAC.285</strain>
    </source>
</reference>
<dbReference type="GO" id="GO:0005524">
    <property type="term" value="F:ATP binding"/>
    <property type="evidence" value="ECO:0007669"/>
    <property type="project" value="UniProtKB-KW"/>
</dbReference>
<evidence type="ECO:0000259" key="13">
    <source>
        <dbReference type="PROSITE" id="PS51163"/>
    </source>
</evidence>
<feature type="region of interest" description="Disordered" evidence="12">
    <location>
        <begin position="344"/>
        <end position="418"/>
    </location>
</feature>
<dbReference type="PANTHER" id="PTHR17490:SF16">
    <property type="entry name" value="THREONYLCARBAMOYL-AMP SYNTHASE"/>
    <property type="match status" value="1"/>
</dbReference>
<organism evidence="14 15">
    <name type="scientific">Candidatus Accumulibacter proximus</name>
    <dbReference type="NCBI Taxonomy" id="2954385"/>
    <lineage>
        <taxon>Bacteria</taxon>
        <taxon>Pseudomonadati</taxon>
        <taxon>Pseudomonadota</taxon>
        <taxon>Betaproteobacteria</taxon>
        <taxon>Candidatus Accumulibacter</taxon>
    </lineage>
</organism>
<evidence type="ECO:0000256" key="4">
    <source>
        <dbReference type="ARBA" id="ARBA00022490"/>
    </source>
</evidence>
<keyword evidence="6" id="KW-0819">tRNA processing</keyword>
<feature type="compositionally biased region" description="Gly residues" evidence="12">
    <location>
        <begin position="360"/>
        <end position="389"/>
    </location>
</feature>
<dbReference type="InterPro" id="IPR038385">
    <property type="entry name" value="Sua5/YwlC_C"/>
</dbReference>
<comment type="similarity">
    <text evidence="2">Belongs to the SUA5 family.</text>
</comment>
<evidence type="ECO:0000256" key="3">
    <source>
        <dbReference type="ARBA" id="ARBA00012584"/>
    </source>
</evidence>
<proteinExistence type="inferred from homology"/>
<evidence type="ECO:0000256" key="7">
    <source>
        <dbReference type="ARBA" id="ARBA00022695"/>
    </source>
</evidence>
<sequence length="418" mass="43329">MPPERDAIDRAVALLQAGELVAFPTETVYGLGADATNPAAVARIFTAKGRPADHPLIVHLPADSYLERWAREIPAVAWELAEAFWPGPLTLILKRAAAVPGAVTGGQDSVGLRVPAHPLALDLLRAYARAGGGLAGMCGVAAPSANRFGRISPTEAAHVRDELGDAVKLILDGGRCPVGIESTILDLTPGSALPPRLLRPGRITREQIATVIGVLPEIAGRQPDDRTPRVSGSLAAHYAPTTPLRLVPPGRLAEVIARLCQAGHRCAVLCYSQLPDQGASPELRRLPGDPRGYASGLYAALRELDQAATELIVVEEIPATPAWAAVADRLRRAACGAGRGTDLARRLRGVRGRPPPRGGPPGGGGGARRGLAPAGGGGGPPGGGGGGGCWISISGNQLNARSDSSRAGPARCRYRRDR</sequence>
<dbReference type="NCBIfam" id="TIGR00057">
    <property type="entry name" value="L-threonylcarbamoyladenylate synthase"/>
    <property type="match status" value="1"/>
</dbReference>
<dbReference type="EMBL" id="JADJMH010000012">
    <property type="protein sequence ID" value="MBK7675551.1"/>
    <property type="molecule type" value="Genomic_DNA"/>
</dbReference>